<feature type="region of interest" description="Disordered" evidence="2">
    <location>
        <begin position="472"/>
        <end position="535"/>
    </location>
</feature>
<dbReference type="InterPro" id="IPR021858">
    <property type="entry name" value="Fun_TF"/>
</dbReference>
<gene>
    <name evidence="4" type="ORF">HO173_003375</name>
</gene>
<organism evidence="4 5">
    <name type="scientific">Letharia columbiana</name>
    <dbReference type="NCBI Taxonomy" id="112416"/>
    <lineage>
        <taxon>Eukaryota</taxon>
        <taxon>Fungi</taxon>
        <taxon>Dikarya</taxon>
        <taxon>Ascomycota</taxon>
        <taxon>Pezizomycotina</taxon>
        <taxon>Lecanoromycetes</taxon>
        <taxon>OSLEUM clade</taxon>
        <taxon>Lecanoromycetidae</taxon>
        <taxon>Lecanorales</taxon>
        <taxon>Lecanorineae</taxon>
        <taxon>Parmeliaceae</taxon>
        <taxon>Letharia</taxon>
    </lineage>
</organism>
<dbReference type="Pfam" id="PF00172">
    <property type="entry name" value="Zn_clus"/>
    <property type="match status" value="1"/>
</dbReference>
<feature type="domain" description="Zn(2)-C6 fungal-type" evidence="3">
    <location>
        <begin position="9"/>
        <end position="37"/>
    </location>
</feature>
<dbReference type="Gene3D" id="4.10.240.10">
    <property type="entry name" value="Zn(2)-C6 fungal-type DNA-binding domain"/>
    <property type="match status" value="1"/>
</dbReference>
<dbReference type="PANTHER" id="PTHR38111:SF6">
    <property type="entry name" value="FINGER DOMAIN PROTEIN, PUTATIVE (AFU_ORTHOLOGUE AFUA_8G01940)-RELATED"/>
    <property type="match status" value="1"/>
</dbReference>
<dbReference type="GO" id="GO:0008270">
    <property type="term" value="F:zinc ion binding"/>
    <property type="evidence" value="ECO:0007669"/>
    <property type="project" value="InterPro"/>
</dbReference>
<proteinExistence type="predicted"/>
<dbReference type="GeneID" id="59285043"/>
<dbReference type="SMART" id="SM00066">
    <property type="entry name" value="GAL4"/>
    <property type="match status" value="1"/>
</dbReference>
<feature type="compositionally biased region" description="Low complexity" evidence="2">
    <location>
        <begin position="68"/>
        <end position="81"/>
    </location>
</feature>
<keyword evidence="1" id="KW-0539">Nucleus</keyword>
<feature type="compositionally biased region" description="Low complexity" evidence="2">
    <location>
        <begin position="511"/>
        <end position="526"/>
    </location>
</feature>
<dbReference type="PANTHER" id="PTHR38111">
    <property type="entry name" value="ZN(2)-C6 FUNGAL-TYPE DOMAIN-CONTAINING PROTEIN-RELATED"/>
    <property type="match status" value="1"/>
</dbReference>
<accession>A0A8H6G0Z9</accession>
<evidence type="ECO:0000313" key="5">
    <source>
        <dbReference type="Proteomes" id="UP000578531"/>
    </source>
</evidence>
<dbReference type="InterPro" id="IPR053178">
    <property type="entry name" value="Osmoadaptation_assoc"/>
</dbReference>
<feature type="compositionally biased region" description="Polar residues" evidence="2">
    <location>
        <begin position="482"/>
        <end position="505"/>
    </location>
</feature>
<dbReference type="GO" id="GO:0000981">
    <property type="term" value="F:DNA-binding transcription factor activity, RNA polymerase II-specific"/>
    <property type="evidence" value="ECO:0007669"/>
    <property type="project" value="InterPro"/>
</dbReference>
<evidence type="ECO:0000259" key="3">
    <source>
        <dbReference type="PROSITE" id="PS50048"/>
    </source>
</evidence>
<dbReference type="SUPFAM" id="SSF57701">
    <property type="entry name" value="Zn2/Cys6 DNA-binding domain"/>
    <property type="match status" value="1"/>
</dbReference>
<dbReference type="AlphaFoldDB" id="A0A8H6G0Z9"/>
<dbReference type="OrthoDB" id="5126878at2759"/>
<dbReference type="PROSITE" id="PS50048">
    <property type="entry name" value="ZN2_CY6_FUNGAL_2"/>
    <property type="match status" value="1"/>
</dbReference>
<keyword evidence="5" id="KW-1185">Reference proteome</keyword>
<name>A0A8H6G0Z9_9LECA</name>
<reference evidence="4 5" key="1">
    <citation type="journal article" date="2020" name="Genomics">
        <title>Complete, high-quality genomes from long-read metagenomic sequencing of two wolf lichen thalli reveals enigmatic genome architecture.</title>
        <authorList>
            <person name="McKenzie S.K."/>
            <person name="Walston R.F."/>
            <person name="Allen J.L."/>
        </authorList>
    </citation>
    <scope>NUCLEOTIDE SEQUENCE [LARGE SCALE GENOMIC DNA]</scope>
    <source>
        <strain evidence="4">WasteWater2</strain>
    </source>
</reference>
<dbReference type="Proteomes" id="UP000578531">
    <property type="component" value="Unassembled WGS sequence"/>
</dbReference>
<comment type="caution">
    <text evidence="4">The sequence shown here is derived from an EMBL/GenBank/DDBJ whole genome shotgun (WGS) entry which is preliminary data.</text>
</comment>
<dbReference type="RefSeq" id="XP_037167710.1">
    <property type="nucleotide sequence ID" value="XM_037305302.1"/>
</dbReference>
<evidence type="ECO:0000313" key="4">
    <source>
        <dbReference type="EMBL" id="KAF6238408.1"/>
    </source>
</evidence>
<sequence>MVKAPRSKGCRVCVQRRVKCDQEQPTCLRCRKAGRQCPGYQTISFVDEGPSIRDLYKTDDKGERPIDRGSPPSLLTSSGSRPVNSAPFEYLTQDVSRESGINPVPDNSGRSQDIERSALVSILSPTAYQSQLLSLFLGTVVSDNPVHIAPTFNCHSIWLAQMASRTEVSSTLNHAIRAISLSFLGRQTRDRNLVQNSRLIYGKTLLKLNQSLQDPTEGLDSDTLSATVLLTFYELLNCTEHNSWVRHAGGAAHLMQLRGVARHRTEFDKAVFLACRYSIVLESYHTGKPCFLSLAPWRKLSQEIHDSSASKSAFEDAREAFFQEIVQQPGYVMEAVHYMASGGRDRSVLQDLVRRGHMHRSNHKAIHKKCVEALTEAGQEPTEVPSSVDDKVFPTVYQYHGILVASFFCCYWTLLKVLNIALIGLEAKLSAMESTFQTSREPMTPAQKLAARNMVFSRETLTSVIVAESTPPRDVESAALTRKTNVTSSGETPQTLPDRISSSPITDVPMRTRSTGSSTPAATSPSDCPTMSPNDTAKRRAMYMAENRHCAHQICKSVENVSTAAFLGPIFIILSLKAISRMLDKPEEKEWVLRKMAALGKTWGLANQKPDVVLVHRA</sequence>
<dbReference type="InterPro" id="IPR036864">
    <property type="entry name" value="Zn2-C6_fun-type_DNA-bd_sf"/>
</dbReference>
<dbReference type="InterPro" id="IPR001138">
    <property type="entry name" value="Zn2Cys6_DnaBD"/>
</dbReference>
<dbReference type="CDD" id="cd00067">
    <property type="entry name" value="GAL4"/>
    <property type="match status" value="1"/>
</dbReference>
<feature type="region of interest" description="Disordered" evidence="2">
    <location>
        <begin position="52"/>
        <end position="86"/>
    </location>
</feature>
<dbReference type="Pfam" id="PF11951">
    <property type="entry name" value="Fungal_trans_2"/>
    <property type="match status" value="1"/>
</dbReference>
<dbReference type="EMBL" id="JACCJC010000009">
    <property type="protein sequence ID" value="KAF6238408.1"/>
    <property type="molecule type" value="Genomic_DNA"/>
</dbReference>
<feature type="compositionally biased region" description="Basic and acidic residues" evidence="2">
    <location>
        <begin position="52"/>
        <end position="67"/>
    </location>
</feature>
<evidence type="ECO:0000256" key="1">
    <source>
        <dbReference type="ARBA" id="ARBA00023242"/>
    </source>
</evidence>
<protein>
    <recommendedName>
        <fullName evidence="3">Zn(2)-C6 fungal-type domain-containing protein</fullName>
    </recommendedName>
</protein>
<evidence type="ECO:0000256" key="2">
    <source>
        <dbReference type="SAM" id="MobiDB-lite"/>
    </source>
</evidence>